<feature type="region of interest" description="Disordered" evidence="1">
    <location>
        <begin position="760"/>
        <end position="786"/>
    </location>
</feature>
<feature type="region of interest" description="Disordered" evidence="1">
    <location>
        <begin position="1388"/>
        <end position="1419"/>
    </location>
</feature>
<dbReference type="InterPro" id="IPR036279">
    <property type="entry name" value="5-3_exonuclease_C_sf"/>
</dbReference>
<protein>
    <recommendedName>
        <fullName evidence="2">XPG-I domain-containing protein</fullName>
    </recommendedName>
</protein>
<dbReference type="Gene3D" id="3.40.50.1010">
    <property type="entry name" value="5'-nuclease"/>
    <property type="match status" value="2"/>
</dbReference>
<dbReference type="InterPro" id="IPR029060">
    <property type="entry name" value="PIN-like_dom_sf"/>
</dbReference>
<dbReference type="InterPro" id="IPR031872">
    <property type="entry name" value="NDC10_II"/>
</dbReference>
<dbReference type="InterPro" id="IPR038279">
    <property type="entry name" value="Ndc10_dom2_sf"/>
</dbReference>
<evidence type="ECO:0000313" key="3">
    <source>
        <dbReference type="EMBL" id="KAG5162104.1"/>
    </source>
</evidence>
<gene>
    <name evidence="3" type="ORF">JR316_013024</name>
    <name evidence="4" type="ORF">JR316_013027</name>
</gene>
<dbReference type="InterPro" id="IPR006084">
    <property type="entry name" value="XPG/Rad2"/>
</dbReference>
<comment type="caution">
    <text evidence="3">The sequence shown here is derived from an EMBL/GenBank/DDBJ whole genome shotgun (WGS) entry which is preliminary data.</text>
</comment>
<dbReference type="EMBL" id="JAFIQS010000021">
    <property type="protein sequence ID" value="KAG5162104.1"/>
    <property type="molecule type" value="Genomic_DNA"/>
</dbReference>
<dbReference type="SMART" id="SM00484">
    <property type="entry name" value="XPGI"/>
    <property type="match status" value="1"/>
</dbReference>
<reference evidence="3" key="1">
    <citation type="submission" date="2021-02" db="EMBL/GenBank/DDBJ databases">
        <title>Psilocybe cubensis genome.</title>
        <authorList>
            <person name="Mckernan K.J."/>
            <person name="Crawford S."/>
            <person name="Trippe A."/>
            <person name="Kane L.T."/>
            <person name="Mclaughlin S."/>
        </authorList>
    </citation>
    <scope>NUCLEOTIDE SEQUENCE [LARGE SCALE GENOMIC DNA]</scope>
    <source>
        <strain evidence="3">MGC-MH-2018</strain>
    </source>
</reference>
<dbReference type="GO" id="GO:0008821">
    <property type="term" value="F:crossover junction DNA endonuclease activity"/>
    <property type="evidence" value="ECO:0007669"/>
    <property type="project" value="InterPro"/>
</dbReference>
<dbReference type="GO" id="GO:0006281">
    <property type="term" value="P:DNA repair"/>
    <property type="evidence" value="ECO:0007669"/>
    <property type="project" value="UniProtKB-ARBA"/>
</dbReference>
<dbReference type="InterPro" id="IPR037316">
    <property type="entry name" value="Yen1_H3TH"/>
</dbReference>
<dbReference type="Pfam" id="PF00867">
    <property type="entry name" value="XPG_I"/>
    <property type="match status" value="1"/>
</dbReference>
<proteinExistence type="predicted"/>
<organism evidence="3">
    <name type="scientific">Psilocybe cubensis</name>
    <name type="common">Psychedelic mushroom</name>
    <name type="synonym">Stropharia cubensis</name>
    <dbReference type="NCBI Taxonomy" id="181762"/>
    <lineage>
        <taxon>Eukaryota</taxon>
        <taxon>Fungi</taxon>
        <taxon>Dikarya</taxon>
        <taxon>Basidiomycota</taxon>
        <taxon>Agaricomycotina</taxon>
        <taxon>Agaricomycetes</taxon>
        <taxon>Agaricomycetidae</taxon>
        <taxon>Agaricales</taxon>
        <taxon>Agaricineae</taxon>
        <taxon>Strophariaceae</taxon>
        <taxon>Psilocybe</taxon>
    </lineage>
</organism>
<feature type="domain" description="XPG-I" evidence="2">
    <location>
        <begin position="1069"/>
        <end position="1141"/>
    </location>
</feature>
<evidence type="ECO:0000256" key="1">
    <source>
        <dbReference type="SAM" id="MobiDB-lite"/>
    </source>
</evidence>
<dbReference type="GO" id="GO:0017108">
    <property type="term" value="F:5'-flap endonuclease activity"/>
    <property type="evidence" value="ECO:0007669"/>
    <property type="project" value="TreeGrafter"/>
</dbReference>
<dbReference type="PANTHER" id="PTHR11081:SF75">
    <property type="entry name" value="ENDONUCLEASE, PUTATIVE (AFU_ORTHOLOGUE AFUA_3G13260)-RELATED"/>
    <property type="match status" value="1"/>
</dbReference>
<dbReference type="SUPFAM" id="SSF88723">
    <property type="entry name" value="PIN domain-like"/>
    <property type="match status" value="1"/>
</dbReference>
<dbReference type="PANTHER" id="PTHR11081">
    <property type="entry name" value="FLAP ENDONUCLEASE FAMILY MEMBER"/>
    <property type="match status" value="1"/>
</dbReference>
<dbReference type="Gene3D" id="1.10.443.20">
    <property type="entry name" value="Centromere DNA-binding protein complex CBF3 subunit, domain 2"/>
    <property type="match status" value="1"/>
</dbReference>
<dbReference type="GO" id="GO:0003677">
    <property type="term" value="F:DNA binding"/>
    <property type="evidence" value="ECO:0007669"/>
    <property type="project" value="InterPro"/>
</dbReference>
<dbReference type="OrthoDB" id="2675946at2759"/>
<evidence type="ECO:0000259" key="2">
    <source>
        <dbReference type="SMART" id="SM00484"/>
    </source>
</evidence>
<accession>A0A8H7XMB1</accession>
<evidence type="ECO:0000313" key="4">
    <source>
        <dbReference type="EMBL" id="KAG5162107.1"/>
    </source>
</evidence>
<dbReference type="InterPro" id="IPR006086">
    <property type="entry name" value="XPG-I_dom"/>
</dbReference>
<dbReference type="PRINTS" id="PR00853">
    <property type="entry name" value="XPGRADSUPER"/>
</dbReference>
<dbReference type="SUPFAM" id="SSF47807">
    <property type="entry name" value="5' to 3' exonuclease, C-terminal subdomain"/>
    <property type="match status" value="1"/>
</dbReference>
<dbReference type="Pfam" id="PF16787">
    <property type="entry name" value="NDC10_II"/>
    <property type="match status" value="1"/>
</dbReference>
<sequence>MDGTSFEPDPLLSEHNDLLYPSRTLDGTVVSTLEEYSAALDTIRRKERLREACSNLHLSVPKSANLERLRSALKLYWFPLDSSADTAPTTINTVNEATENQADIEDQHLSAQSHNIIDDGALISHFSVEGAAADEILGYDEDNELLDEDDEFGEDLDNNEDDIMDTSDDFEQFVTQTRVDEAKRSEKNRRAGGVKTQSAVVRDWKMFCRQALDKGEIQDDIVDCHHLLLYIRHSAERPKRTRKGLDIPGTYLGASQLKKLYFGALRIRKMQEALDPTLEKTRPAKSIHVWDCIKGRMNEALNRSRNGLIPGEDAPDIVANTFLASVTEEQMAKIGGGFLMHREYNSLWVELDEIFQVRSVINGHLAWAAQNASGNRGDDFRALKLAELQPYVFLHPNKETAVECVLGLQGEEKAAANRGLRTKVNPVYTVFIAHKDPTICPLGAFAFYHHFIHDVKKLTEELDVDWSINKSWRQVRVLHGKTSPTTPYHEQSLYNLYVKAFSQANFISKIKAHLPRHILGYSQEKMGVDGVHTSRLGWVRGETYFDTYAPAIPKEAVLGAHGYKTHEVYDPLWRRVHVPEAFLNLVCPIAEDIHAKIVGRANLSGAANYWAMCGAAIYQKYPESALFRLPALANPQVQHWMKTEYPTSLAHLQANAGSTVDLERIQNNLLRLSLEEMRALLATQAAELKEMRLLIQRRTDVLSPTKGFSNLSYQHSLNVSKVPQPVFTLAVPESPLANKSAGHSATKNSDDTGIYVLNAPNDSKQPGSPLRAFANGSPKVSSESRSRTQVDLVLPHVDAFSNPGGPQLFWPPVLGQKSVTWEQVFRLIKRPELLWDAWCPSKTLNKYTLNEQWTCYNSGEPVFNASGTQTGIKPPLQQVELHFQSAWRTKPAARKAWQRFREIPEFIHSESTLRGVSPQIVIEELEKSATGGNGRVKGLSAITDEIYAQRIAKAQASKDTIKEAESRISILSTALDHRESSGKIAMKLGVDISTLMSECVAALQGPTISGQFYGGALHILFMKMCEFIKYPLTLVFVYDGPGRPLIKRGTNVRVNQSPFWTNPSKDIIRAFGYHIHQAPGEAEAELAMLNRRGLIDGIITNDSDVFVFGAQTVYRTIPTKERHFEDEMIAYTYSHLLDLGLTSGGLVLFALVCGGDYDCAGLKGFGPSHAHALASCGFGDQLVKAFQTLSGVALQDFLNHWRTEIKHELLTNSHGHLHSRSPVLSERLTESFPDLDILDLYLNPLTSAPGQKFQPWILQEPSVPGLIDVSSTHLGWRSEDVLRKRFKAKVWEGIFLQMLYSPLILYDSSRKLFATPNTQALVLTCKLLKRKGCVQPNASELHARLLVSAQNFVTLMGFHSNQSNEVDQFRVWVPRSILPQELHTTVEGSQSVTRMKINPSRRRRPSSSSSTMEEQNNSIRHFEVIDLTDETEVSNIQSTSNVIDLTQD</sequence>
<dbReference type="CDD" id="cd09906">
    <property type="entry name" value="H3TH_YEN1"/>
    <property type="match status" value="1"/>
</dbReference>
<name>A0A8H7XMB1_PSICU</name>
<dbReference type="EMBL" id="JAFIQS010000021">
    <property type="protein sequence ID" value="KAG5162107.1"/>
    <property type="molecule type" value="Genomic_DNA"/>
</dbReference>
<dbReference type="CDD" id="cd09870">
    <property type="entry name" value="PIN_YEN1"/>
    <property type="match status" value="1"/>
</dbReference>